<gene>
    <name evidence="4" type="ORF">CC86DRAFT_361938</name>
</gene>
<dbReference type="SUPFAM" id="SSF48264">
    <property type="entry name" value="Cytochrome P450"/>
    <property type="match status" value="1"/>
</dbReference>
<dbReference type="Proteomes" id="UP000799424">
    <property type="component" value="Unassembled WGS sequence"/>
</dbReference>
<keyword evidence="5" id="KW-1185">Reference proteome</keyword>
<evidence type="ECO:0000256" key="3">
    <source>
        <dbReference type="SAM" id="Phobius"/>
    </source>
</evidence>
<dbReference type="InterPro" id="IPR001128">
    <property type="entry name" value="Cyt_P450"/>
</dbReference>
<evidence type="ECO:0000256" key="2">
    <source>
        <dbReference type="PIRSR" id="PIRSR602401-1"/>
    </source>
</evidence>
<keyword evidence="3" id="KW-0472">Membrane</keyword>
<dbReference type="InterPro" id="IPR050121">
    <property type="entry name" value="Cytochrome_P450_monoxygenase"/>
</dbReference>
<dbReference type="InterPro" id="IPR036396">
    <property type="entry name" value="Cyt_P450_sf"/>
</dbReference>
<proteinExistence type="inferred from homology"/>
<reference evidence="4" key="1">
    <citation type="journal article" date="2020" name="Stud. Mycol.">
        <title>101 Dothideomycetes genomes: a test case for predicting lifestyles and emergence of pathogens.</title>
        <authorList>
            <person name="Haridas S."/>
            <person name="Albert R."/>
            <person name="Binder M."/>
            <person name="Bloem J."/>
            <person name="Labutti K."/>
            <person name="Salamov A."/>
            <person name="Andreopoulos B."/>
            <person name="Baker S."/>
            <person name="Barry K."/>
            <person name="Bills G."/>
            <person name="Bluhm B."/>
            <person name="Cannon C."/>
            <person name="Castanera R."/>
            <person name="Culley D."/>
            <person name="Daum C."/>
            <person name="Ezra D."/>
            <person name="Gonzalez J."/>
            <person name="Henrissat B."/>
            <person name="Kuo A."/>
            <person name="Liang C."/>
            <person name="Lipzen A."/>
            <person name="Lutzoni F."/>
            <person name="Magnuson J."/>
            <person name="Mondo S."/>
            <person name="Nolan M."/>
            <person name="Ohm R."/>
            <person name="Pangilinan J."/>
            <person name="Park H.-J."/>
            <person name="Ramirez L."/>
            <person name="Alfaro M."/>
            <person name="Sun H."/>
            <person name="Tritt A."/>
            <person name="Yoshinaga Y."/>
            <person name="Zwiers L.-H."/>
            <person name="Turgeon B."/>
            <person name="Goodwin S."/>
            <person name="Spatafora J."/>
            <person name="Crous P."/>
            <person name="Grigoriev I."/>
        </authorList>
    </citation>
    <scope>NUCLEOTIDE SEQUENCE</scope>
    <source>
        <strain evidence="4">CBS 113818</strain>
    </source>
</reference>
<protein>
    <submittedName>
        <fullName evidence="4">Cytochrome P450</fullName>
    </submittedName>
</protein>
<sequence length="545" mass="61461">MAIVQLAFLTTPLVGILLLTHVSIGEKRASPNHPTLIYCYILAFQILLASMWRVFIKPLLFSQYKDIPEPSGGSFINGHFGYIMSMGNGEAELRWLEKIPNNGMLRCRGLLNVERIIVTSPTALAKIATDTFIFVKPNILRLLAGRVLGLGLVLVNRDVHKQQRKLFLPPFAPKHIHDLTPTFWRKSREVTEKMCIEIRGDTNSSRAVLEIGEWAARVALDIITLTGMGKDFGAVQNQNAPLATVYMKVLEPTLGHVVVAILKGLFPARLVEALPIKSNHDQANAMHTIRGVCRRLLQEKKEKKSDSKDILNVCLKYGEIAGVNEEEVIDQMTTFLGAGHETISVGITWAVYMFSIHQEWQQKIRAEIRSTMPALDHPMMERTRVETLPLLRAFIEEVLRWYPPIPTTMREPFADTELDGHLIAKGTRIIVPIKAINREEKFWGPDSREFKPERWLKDSNTFDSTGGVTTKYGHLSFMQGPRSCIAAGFARAEMVCILAVWVARFGFDLADERFRDEKNMETSGGNLSAKPLHGMRVQVRLLDGW</sequence>
<organism evidence="4 5">
    <name type="scientific">Ophiobolus disseminans</name>
    <dbReference type="NCBI Taxonomy" id="1469910"/>
    <lineage>
        <taxon>Eukaryota</taxon>
        <taxon>Fungi</taxon>
        <taxon>Dikarya</taxon>
        <taxon>Ascomycota</taxon>
        <taxon>Pezizomycotina</taxon>
        <taxon>Dothideomycetes</taxon>
        <taxon>Pleosporomycetidae</taxon>
        <taxon>Pleosporales</taxon>
        <taxon>Pleosporineae</taxon>
        <taxon>Phaeosphaeriaceae</taxon>
        <taxon>Ophiobolus</taxon>
    </lineage>
</organism>
<dbReference type="PRINTS" id="PR00463">
    <property type="entry name" value="EP450I"/>
</dbReference>
<dbReference type="InterPro" id="IPR002401">
    <property type="entry name" value="Cyt_P450_E_grp-I"/>
</dbReference>
<dbReference type="OrthoDB" id="1470350at2759"/>
<dbReference type="GO" id="GO:0020037">
    <property type="term" value="F:heme binding"/>
    <property type="evidence" value="ECO:0007669"/>
    <property type="project" value="InterPro"/>
</dbReference>
<keyword evidence="2" id="KW-0408">Iron</keyword>
<evidence type="ECO:0000313" key="4">
    <source>
        <dbReference type="EMBL" id="KAF2819719.1"/>
    </source>
</evidence>
<feature type="transmembrane region" description="Helical" evidence="3">
    <location>
        <begin position="35"/>
        <end position="55"/>
    </location>
</feature>
<dbReference type="PANTHER" id="PTHR24305">
    <property type="entry name" value="CYTOCHROME P450"/>
    <property type="match status" value="1"/>
</dbReference>
<name>A0A6A6ZG90_9PLEO</name>
<comment type="similarity">
    <text evidence="1">Belongs to the cytochrome P450 family.</text>
</comment>
<comment type="cofactor">
    <cofactor evidence="2">
        <name>heme</name>
        <dbReference type="ChEBI" id="CHEBI:30413"/>
    </cofactor>
</comment>
<feature type="binding site" description="axial binding residue" evidence="2">
    <location>
        <position position="484"/>
    </location>
    <ligand>
        <name>heme</name>
        <dbReference type="ChEBI" id="CHEBI:30413"/>
    </ligand>
    <ligandPart>
        <name>Fe</name>
        <dbReference type="ChEBI" id="CHEBI:18248"/>
    </ligandPart>
</feature>
<evidence type="ECO:0000256" key="1">
    <source>
        <dbReference type="ARBA" id="ARBA00010617"/>
    </source>
</evidence>
<accession>A0A6A6ZG90</accession>
<keyword evidence="2" id="KW-0349">Heme</keyword>
<dbReference type="GO" id="GO:0005506">
    <property type="term" value="F:iron ion binding"/>
    <property type="evidence" value="ECO:0007669"/>
    <property type="project" value="InterPro"/>
</dbReference>
<keyword evidence="2" id="KW-0479">Metal-binding</keyword>
<dbReference type="GO" id="GO:0004497">
    <property type="term" value="F:monooxygenase activity"/>
    <property type="evidence" value="ECO:0007669"/>
    <property type="project" value="InterPro"/>
</dbReference>
<dbReference type="PRINTS" id="PR00385">
    <property type="entry name" value="P450"/>
</dbReference>
<dbReference type="AlphaFoldDB" id="A0A6A6ZG90"/>
<dbReference type="GO" id="GO:0016705">
    <property type="term" value="F:oxidoreductase activity, acting on paired donors, with incorporation or reduction of molecular oxygen"/>
    <property type="evidence" value="ECO:0007669"/>
    <property type="project" value="InterPro"/>
</dbReference>
<dbReference type="Gene3D" id="1.10.630.10">
    <property type="entry name" value="Cytochrome P450"/>
    <property type="match status" value="1"/>
</dbReference>
<keyword evidence="3" id="KW-0812">Transmembrane</keyword>
<dbReference type="EMBL" id="MU006243">
    <property type="protein sequence ID" value="KAF2819719.1"/>
    <property type="molecule type" value="Genomic_DNA"/>
</dbReference>
<dbReference type="PANTHER" id="PTHR24305:SF166">
    <property type="entry name" value="CYTOCHROME P450 12A4, MITOCHONDRIAL-RELATED"/>
    <property type="match status" value="1"/>
</dbReference>
<dbReference type="CDD" id="cd11069">
    <property type="entry name" value="CYP_FUM15-like"/>
    <property type="match status" value="1"/>
</dbReference>
<dbReference type="Pfam" id="PF00067">
    <property type="entry name" value="p450"/>
    <property type="match status" value="1"/>
</dbReference>
<evidence type="ECO:0000313" key="5">
    <source>
        <dbReference type="Proteomes" id="UP000799424"/>
    </source>
</evidence>
<keyword evidence="3" id="KW-1133">Transmembrane helix</keyword>